<dbReference type="Proteomes" id="UP000887013">
    <property type="component" value="Unassembled WGS sequence"/>
</dbReference>
<comment type="caution">
    <text evidence="20">The sequence shown here is derived from an EMBL/GenBank/DDBJ whole genome shotgun (WGS) entry which is preliminary data.</text>
</comment>
<dbReference type="GO" id="GO:0004499">
    <property type="term" value="F:N,N-dimethylaniline monooxygenase activity"/>
    <property type="evidence" value="ECO:0007669"/>
    <property type="project" value="UniProtKB-UniRule"/>
</dbReference>
<keyword evidence="9" id="KW-1133">Transmembrane helix</keyword>
<dbReference type="OrthoDB" id="66881at2759"/>
<comment type="cofactor">
    <cofactor evidence="1 18 19">
        <name>FAD</name>
        <dbReference type="ChEBI" id="CHEBI:57692"/>
    </cofactor>
</comment>
<comment type="similarity">
    <text evidence="3 18 19">Belongs to the FMO family.</text>
</comment>
<dbReference type="Pfam" id="PF00743">
    <property type="entry name" value="FMO-like"/>
    <property type="match status" value="1"/>
</dbReference>
<evidence type="ECO:0000256" key="4">
    <source>
        <dbReference type="ARBA" id="ARBA00022630"/>
    </source>
</evidence>
<evidence type="ECO:0000256" key="15">
    <source>
        <dbReference type="ARBA" id="ARBA00048041"/>
    </source>
</evidence>
<evidence type="ECO:0000256" key="5">
    <source>
        <dbReference type="ARBA" id="ARBA00022692"/>
    </source>
</evidence>
<keyword evidence="21" id="KW-1185">Reference proteome</keyword>
<dbReference type="SUPFAM" id="SSF51905">
    <property type="entry name" value="FAD/NAD(P)-binding domain"/>
    <property type="match status" value="2"/>
</dbReference>
<evidence type="ECO:0000313" key="21">
    <source>
        <dbReference type="Proteomes" id="UP000887013"/>
    </source>
</evidence>
<evidence type="ECO:0000256" key="10">
    <source>
        <dbReference type="ARBA" id="ARBA00023002"/>
    </source>
</evidence>
<evidence type="ECO:0000256" key="13">
    <source>
        <dbReference type="ARBA" id="ARBA00045957"/>
    </source>
</evidence>
<dbReference type="InterPro" id="IPR036188">
    <property type="entry name" value="FAD/NAD-bd_sf"/>
</dbReference>
<dbReference type="PIRSF" id="PIRSF000332">
    <property type="entry name" value="FMO"/>
    <property type="match status" value="1"/>
</dbReference>
<dbReference type="FunFam" id="3.50.50.60:FF:000159">
    <property type="entry name" value="Dimethylaniline monooxygenase [N-oxide-forming]"/>
    <property type="match status" value="1"/>
</dbReference>
<gene>
    <name evidence="20" type="primary">Fmo5</name>
    <name evidence="20" type="ORF">NPIL_693951</name>
</gene>
<comment type="catalytic activity">
    <reaction evidence="14">
        <text>hypotaurine + NADH + O2 + H(+) = taurine + NAD(+) + H2O</text>
        <dbReference type="Rhea" id="RHEA:74111"/>
        <dbReference type="ChEBI" id="CHEBI:15377"/>
        <dbReference type="ChEBI" id="CHEBI:15378"/>
        <dbReference type="ChEBI" id="CHEBI:15379"/>
        <dbReference type="ChEBI" id="CHEBI:57540"/>
        <dbReference type="ChEBI" id="CHEBI:57853"/>
        <dbReference type="ChEBI" id="CHEBI:57945"/>
        <dbReference type="ChEBI" id="CHEBI:507393"/>
        <dbReference type="EC" id="1.14.13.8"/>
    </reaction>
    <physiologicalReaction direction="left-to-right" evidence="14">
        <dbReference type="Rhea" id="RHEA:74112"/>
    </physiologicalReaction>
</comment>
<evidence type="ECO:0000256" key="17">
    <source>
        <dbReference type="ARBA" id="ARBA00049443"/>
    </source>
</evidence>
<evidence type="ECO:0000256" key="1">
    <source>
        <dbReference type="ARBA" id="ARBA00001974"/>
    </source>
</evidence>
<dbReference type="GO" id="GO:0050661">
    <property type="term" value="F:NADP binding"/>
    <property type="evidence" value="ECO:0007669"/>
    <property type="project" value="InterPro"/>
</dbReference>
<protein>
    <recommendedName>
        <fullName evidence="19">Flavin-containing monooxygenase</fullName>
        <ecNumber evidence="19">1.-.-.-</ecNumber>
    </recommendedName>
</protein>
<dbReference type="InterPro" id="IPR050346">
    <property type="entry name" value="FMO-like"/>
</dbReference>
<keyword evidence="8 18" id="KW-0521">NADP</keyword>
<dbReference type="PRINTS" id="PR00370">
    <property type="entry name" value="FMOXYGENASE"/>
</dbReference>
<evidence type="ECO:0000256" key="2">
    <source>
        <dbReference type="ARBA" id="ARBA00004389"/>
    </source>
</evidence>
<reference evidence="20" key="1">
    <citation type="submission" date="2020-08" db="EMBL/GenBank/DDBJ databases">
        <title>Multicomponent nature underlies the extraordinary mechanical properties of spider dragline silk.</title>
        <authorList>
            <person name="Kono N."/>
            <person name="Nakamura H."/>
            <person name="Mori M."/>
            <person name="Yoshida Y."/>
            <person name="Ohtoshi R."/>
            <person name="Malay A.D."/>
            <person name="Moran D.A.P."/>
            <person name="Tomita M."/>
            <person name="Numata K."/>
            <person name="Arakawa K."/>
        </authorList>
    </citation>
    <scope>NUCLEOTIDE SEQUENCE</scope>
</reference>
<comment type="catalytic activity">
    <reaction evidence="17">
        <text>N,N-dimethylaniline + NADPH + O2 + H(+) = N,N-dimethylaniline N-oxide + NADP(+) + H2O</text>
        <dbReference type="Rhea" id="RHEA:24468"/>
        <dbReference type="ChEBI" id="CHEBI:15377"/>
        <dbReference type="ChEBI" id="CHEBI:15378"/>
        <dbReference type="ChEBI" id="CHEBI:15379"/>
        <dbReference type="ChEBI" id="CHEBI:16269"/>
        <dbReference type="ChEBI" id="CHEBI:17735"/>
        <dbReference type="ChEBI" id="CHEBI:57783"/>
        <dbReference type="ChEBI" id="CHEBI:58349"/>
        <dbReference type="EC" id="1.14.13.8"/>
    </reaction>
    <physiologicalReaction direction="left-to-right" evidence="17">
        <dbReference type="Rhea" id="RHEA:24469"/>
    </physiologicalReaction>
</comment>
<evidence type="ECO:0000256" key="7">
    <source>
        <dbReference type="ARBA" id="ARBA00022827"/>
    </source>
</evidence>
<comment type="subcellular location">
    <subcellularLocation>
        <location evidence="2">Endoplasmic reticulum membrane</location>
        <topology evidence="2">Single-pass membrane protein</topology>
    </subcellularLocation>
</comment>
<evidence type="ECO:0000256" key="8">
    <source>
        <dbReference type="ARBA" id="ARBA00022857"/>
    </source>
</evidence>
<sequence length="509" mass="57933">MNEGSKKKICVIGGGSSGLTAIKCCKEDNLDVICYEKSDSFGGLWRYHPDDADGRPSVMKTTVINTSKEMSAFSDFPPPKEFSNFMHNSYMLEYFKMYAEKFDLLKHIVYNHEVTNVKMTDDYETSGRWIVTAKNLDKKTNFDEVFDGVMVCAGHHIYPLIPKFEGLEEFDGTVLHTHSLKSSAGFEDKSVLVIGIGNSAVDAAVELSKVTKKLYLSTRRGSWIMSRLGPKGVPYDIFLQKRIFEIIRYYDPIHFADAAVEFYLNFKFRHDQFGLKPKHRLLSAHITINDALPNCIISGMVTVKQNVKQFTKNGVIFEGENDVTEIDTVVLATGYEIKFPFISDDILQVSETNVNLYKLVFPSHLKHATLSFIGFTQPLGAMFPLSEAQSRWFAQLMNGFVSLPPQSVMEREIKNRMDQKNNQFVPSLRHALEVIWIPYMDEICSEFNAKPNLWKMAFTDPKLFFACMFGSCTPYQYRLQGPHQWAGAREAILSAGERIEGALKTFKRD</sequence>
<evidence type="ECO:0000256" key="11">
    <source>
        <dbReference type="ARBA" id="ARBA00023033"/>
    </source>
</evidence>
<evidence type="ECO:0000256" key="19">
    <source>
        <dbReference type="RuleBase" id="RU361177"/>
    </source>
</evidence>
<keyword evidence="4 18" id="KW-0285">Flavoprotein</keyword>
<keyword evidence="6 18" id="KW-0256">Endoplasmic reticulum</keyword>
<proteinExistence type="inferred from homology"/>
<dbReference type="PANTHER" id="PTHR23023">
    <property type="entry name" value="DIMETHYLANILINE MONOOXYGENASE"/>
    <property type="match status" value="1"/>
</dbReference>
<name>A0A8X6PA34_NEPPI</name>
<accession>A0A8X6PA34</accession>
<keyword evidence="10 18" id="KW-0560">Oxidoreductase</keyword>
<dbReference type="Gene3D" id="3.50.50.60">
    <property type="entry name" value="FAD/NAD(P)-binding domain"/>
    <property type="match status" value="4"/>
</dbReference>
<keyword evidence="12 18" id="KW-0472">Membrane</keyword>
<dbReference type="AlphaFoldDB" id="A0A8X6PA34"/>
<dbReference type="GO" id="GO:0005789">
    <property type="term" value="C:endoplasmic reticulum membrane"/>
    <property type="evidence" value="ECO:0007669"/>
    <property type="project" value="UniProtKB-SubCell"/>
</dbReference>
<evidence type="ECO:0000256" key="6">
    <source>
        <dbReference type="ARBA" id="ARBA00022824"/>
    </source>
</evidence>
<dbReference type="GO" id="GO:0050660">
    <property type="term" value="F:flavin adenine dinucleotide binding"/>
    <property type="evidence" value="ECO:0007669"/>
    <property type="project" value="InterPro"/>
</dbReference>
<dbReference type="GO" id="GO:0034899">
    <property type="term" value="F:trimethylamine monooxygenase activity"/>
    <property type="evidence" value="ECO:0007669"/>
    <property type="project" value="UniProtKB-EC"/>
</dbReference>
<evidence type="ECO:0000256" key="16">
    <source>
        <dbReference type="ARBA" id="ARBA00048088"/>
    </source>
</evidence>
<comment type="function">
    <text evidence="13">Broad spectrum monooxygenase that catalyzes the oxygenation of a wide variety of nitrogen- and sulfur-containing compounds including xenobiotics. Catalyzes the S-oxygenation of hypotaurine to produce taurine, an organic osmolyte involved in cell volume regulation as well as a variety of cytoprotective and developmental processes. In vitro, catalyzes the N-oxygenation of trimethylamine (TMA) to produce trimethylamine N-oxide (TMAO) and could therefore participate to the detoxification of this compound that is generated by the action of gut microbiota from dietary precursors such as choline, choline containing compounds, betaine or L-carnitine.</text>
</comment>
<evidence type="ECO:0000313" key="20">
    <source>
        <dbReference type="EMBL" id="GFT56995.1"/>
    </source>
</evidence>
<dbReference type="InterPro" id="IPR020946">
    <property type="entry name" value="Flavin_mOase-like"/>
</dbReference>
<dbReference type="EMBL" id="BMAW01066880">
    <property type="protein sequence ID" value="GFT56995.1"/>
    <property type="molecule type" value="Genomic_DNA"/>
</dbReference>
<evidence type="ECO:0000256" key="18">
    <source>
        <dbReference type="PIRNR" id="PIRNR000332"/>
    </source>
</evidence>
<comment type="catalytic activity">
    <reaction evidence="16">
        <text>trimethylamine + NADPH + O2 = trimethylamine N-oxide + NADP(+) + H2O</text>
        <dbReference type="Rhea" id="RHEA:31979"/>
        <dbReference type="ChEBI" id="CHEBI:15377"/>
        <dbReference type="ChEBI" id="CHEBI:15379"/>
        <dbReference type="ChEBI" id="CHEBI:15724"/>
        <dbReference type="ChEBI" id="CHEBI:57783"/>
        <dbReference type="ChEBI" id="CHEBI:58349"/>
        <dbReference type="ChEBI" id="CHEBI:58389"/>
        <dbReference type="EC" id="1.14.13.148"/>
    </reaction>
    <physiologicalReaction direction="left-to-right" evidence="16">
        <dbReference type="Rhea" id="RHEA:31980"/>
    </physiologicalReaction>
</comment>
<dbReference type="PRINTS" id="PR01121">
    <property type="entry name" value="FMOXYGENASE1"/>
</dbReference>
<keyword evidence="11 18" id="KW-0503">Monooxygenase</keyword>
<evidence type="ECO:0000256" key="9">
    <source>
        <dbReference type="ARBA" id="ARBA00022989"/>
    </source>
</evidence>
<dbReference type="InterPro" id="IPR000960">
    <property type="entry name" value="Flavin_mOase"/>
</dbReference>
<comment type="catalytic activity">
    <reaction evidence="15">
        <text>hypotaurine + NADPH + O2 + H(+) = taurine + NADP(+) + H2O</text>
        <dbReference type="Rhea" id="RHEA:69819"/>
        <dbReference type="ChEBI" id="CHEBI:15377"/>
        <dbReference type="ChEBI" id="CHEBI:15378"/>
        <dbReference type="ChEBI" id="CHEBI:15379"/>
        <dbReference type="ChEBI" id="CHEBI:57783"/>
        <dbReference type="ChEBI" id="CHEBI:57853"/>
        <dbReference type="ChEBI" id="CHEBI:58349"/>
        <dbReference type="ChEBI" id="CHEBI:507393"/>
        <dbReference type="EC" id="1.14.13.8"/>
    </reaction>
    <physiologicalReaction direction="left-to-right" evidence="15">
        <dbReference type="Rhea" id="RHEA:69820"/>
    </physiologicalReaction>
</comment>
<dbReference type="EC" id="1.-.-.-" evidence="19"/>
<organism evidence="20 21">
    <name type="scientific">Nephila pilipes</name>
    <name type="common">Giant wood spider</name>
    <name type="synonym">Nephila maculata</name>
    <dbReference type="NCBI Taxonomy" id="299642"/>
    <lineage>
        <taxon>Eukaryota</taxon>
        <taxon>Metazoa</taxon>
        <taxon>Ecdysozoa</taxon>
        <taxon>Arthropoda</taxon>
        <taxon>Chelicerata</taxon>
        <taxon>Arachnida</taxon>
        <taxon>Araneae</taxon>
        <taxon>Araneomorphae</taxon>
        <taxon>Entelegynae</taxon>
        <taxon>Araneoidea</taxon>
        <taxon>Nephilidae</taxon>
        <taxon>Nephila</taxon>
    </lineage>
</organism>
<evidence type="ECO:0000256" key="12">
    <source>
        <dbReference type="ARBA" id="ARBA00023136"/>
    </source>
</evidence>
<keyword evidence="7 18" id="KW-0274">FAD</keyword>
<evidence type="ECO:0000256" key="14">
    <source>
        <dbReference type="ARBA" id="ARBA00047338"/>
    </source>
</evidence>
<keyword evidence="5" id="KW-0812">Transmembrane</keyword>
<dbReference type="InterPro" id="IPR002253">
    <property type="entry name" value="Flavin_mOase_1"/>
</dbReference>
<evidence type="ECO:0000256" key="3">
    <source>
        <dbReference type="ARBA" id="ARBA00009183"/>
    </source>
</evidence>